<dbReference type="EMBL" id="FPHH01000029">
    <property type="protein sequence ID" value="SFV54764.1"/>
    <property type="molecule type" value="Genomic_DNA"/>
</dbReference>
<evidence type="ECO:0000313" key="2">
    <source>
        <dbReference type="EMBL" id="SFV54764.1"/>
    </source>
</evidence>
<accession>A0A1W1BMK3</accession>
<proteinExistence type="predicted"/>
<organism evidence="2">
    <name type="scientific">hydrothermal vent metagenome</name>
    <dbReference type="NCBI Taxonomy" id="652676"/>
    <lineage>
        <taxon>unclassified sequences</taxon>
        <taxon>metagenomes</taxon>
        <taxon>ecological metagenomes</taxon>
    </lineage>
</organism>
<reference evidence="2" key="1">
    <citation type="submission" date="2016-10" db="EMBL/GenBank/DDBJ databases">
        <authorList>
            <person name="de Groot N.N."/>
        </authorList>
    </citation>
    <scope>NUCLEOTIDE SEQUENCE</scope>
</reference>
<protein>
    <submittedName>
        <fullName evidence="2">Uncharacterized protein</fullName>
    </submittedName>
</protein>
<name>A0A1W1BMK3_9ZZZZ</name>
<sequence length="57" mass="6471">MGALVKRRCFAFQNSSSLFSAYGISAIIALIKIEGLVTPLATILIEKYFFFKFHIHF</sequence>
<keyword evidence="1" id="KW-0472">Membrane</keyword>
<feature type="transmembrane region" description="Helical" evidence="1">
    <location>
        <begin position="20"/>
        <end position="45"/>
    </location>
</feature>
<keyword evidence="1" id="KW-0812">Transmembrane</keyword>
<keyword evidence="1" id="KW-1133">Transmembrane helix</keyword>
<evidence type="ECO:0000256" key="1">
    <source>
        <dbReference type="SAM" id="Phobius"/>
    </source>
</evidence>
<gene>
    <name evidence="2" type="ORF">MNB_SM-5-955</name>
</gene>
<dbReference type="AlphaFoldDB" id="A0A1W1BMK3"/>